<protein>
    <recommendedName>
        <fullName evidence="2">Ice-binding protein C-terminal domain-containing protein</fullName>
    </recommendedName>
</protein>
<evidence type="ECO:0000256" key="1">
    <source>
        <dbReference type="SAM" id="SignalP"/>
    </source>
</evidence>
<feature type="domain" description="Ice-binding protein C-terminal" evidence="2">
    <location>
        <begin position="205"/>
        <end position="228"/>
    </location>
</feature>
<keyword evidence="1" id="KW-0732">Signal</keyword>
<dbReference type="InterPro" id="IPR013424">
    <property type="entry name" value="Ice-binding_C"/>
</dbReference>
<dbReference type="STRING" id="338966.Ppro_3557"/>
<keyword evidence="4" id="KW-1185">Reference proteome</keyword>
<dbReference type="OrthoDB" id="8537107at2"/>
<dbReference type="KEGG" id="ppd:Ppro_3557"/>
<evidence type="ECO:0000259" key="2">
    <source>
        <dbReference type="Pfam" id="PF07589"/>
    </source>
</evidence>
<reference evidence="3 4" key="1">
    <citation type="submission" date="2006-10" db="EMBL/GenBank/DDBJ databases">
        <title>Complete sequence of chromosome of Pelobacter propionicus DSM 2379.</title>
        <authorList>
            <consortium name="US DOE Joint Genome Institute"/>
            <person name="Copeland A."/>
            <person name="Lucas S."/>
            <person name="Lapidus A."/>
            <person name="Barry K."/>
            <person name="Detter J.C."/>
            <person name="Glavina del Rio T."/>
            <person name="Hammon N."/>
            <person name="Israni S."/>
            <person name="Dalin E."/>
            <person name="Tice H."/>
            <person name="Pitluck S."/>
            <person name="Saunders E."/>
            <person name="Brettin T."/>
            <person name="Bruce D."/>
            <person name="Han C."/>
            <person name="Tapia R."/>
            <person name="Schmutz J."/>
            <person name="Larimer F."/>
            <person name="Land M."/>
            <person name="Hauser L."/>
            <person name="Kyrpides N."/>
            <person name="Kim E."/>
            <person name="Lovley D."/>
            <person name="Richardson P."/>
        </authorList>
    </citation>
    <scope>NUCLEOTIDE SEQUENCE [LARGE SCALE GENOMIC DNA]</scope>
    <source>
        <strain evidence="4">DSM 2379 / NBRC 103807 / OttBd1</strain>
    </source>
</reference>
<dbReference type="eggNOG" id="ENOG50335WM">
    <property type="taxonomic scope" value="Bacteria"/>
</dbReference>
<feature type="signal peptide" evidence="1">
    <location>
        <begin position="1"/>
        <end position="23"/>
    </location>
</feature>
<dbReference type="HOGENOM" id="CLU_1077378_0_0_7"/>
<proteinExistence type="predicted"/>
<evidence type="ECO:0000313" key="4">
    <source>
        <dbReference type="Proteomes" id="UP000006732"/>
    </source>
</evidence>
<dbReference type="RefSeq" id="WP_011737362.1">
    <property type="nucleotide sequence ID" value="NC_008609.1"/>
</dbReference>
<name>A1AUX8_PELPD</name>
<dbReference type="Pfam" id="PF07589">
    <property type="entry name" value="PEP-CTERM"/>
    <property type="match status" value="1"/>
</dbReference>
<accession>A1AUX8</accession>
<organism evidence="3 4">
    <name type="scientific">Pelobacter propionicus (strain DSM 2379 / NBRC 103807 / OttBd1)</name>
    <dbReference type="NCBI Taxonomy" id="338966"/>
    <lineage>
        <taxon>Bacteria</taxon>
        <taxon>Pseudomonadati</taxon>
        <taxon>Thermodesulfobacteriota</taxon>
        <taxon>Desulfuromonadia</taxon>
        <taxon>Desulfuromonadales</taxon>
        <taxon>Desulfuromonadaceae</taxon>
        <taxon>Pelobacter</taxon>
    </lineage>
</organism>
<gene>
    <name evidence="3" type="ordered locus">Ppro_3557</name>
</gene>
<evidence type="ECO:0000313" key="3">
    <source>
        <dbReference type="EMBL" id="ABL01149.1"/>
    </source>
</evidence>
<dbReference type="EMBL" id="CP000482">
    <property type="protein sequence ID" value="ABL01149.1"/>
    <property type="molecule type" value="Genomic_DNA"/>
</dbReference>
<dbReference type="NCBIfam" id="TIGR02595">
    <property type="entry name" value="PEP_CTERM"/>
    <property type="match status" value="1"/>
</dbReference>
<dbReference type="Proteomes" id="UP000006732">
    <property type="component" value="Chromosome"/>
</dbReference>
<sequence>MPANTSKLLVLLVLLTVASNAQATLYDRGGGLLYDDVLNITWLQDANYSKTSGYDTDGLMNWSSANTWANTLSYYDSVRNVTYDNWRLASYTQPGRPVHYSWWYSVSDWIPDVDSELSYMFYSNLGQNHSGIFGNYQIGGQRSVGLVNNIQSDRYVLGDTAPDGYRNLIPWAFLFNDGEHIEFNEYAKAYAWAVRDGDVASMASPVPEPSIMILLGGGLAVLAFWRRK</sequence>
<dbReference type="AlphaFoldDB" id="A1AUX8"/>
<feature type="chain" id="PRO_5002632421" description="Ice-binding protein C-terminal domain-containing protein" evidence="1">
    <location>
        <begin position="24"/>
        <end position="228"/>
    </location>
</feature>